<evidence type="ECO:0000313" key="2">
    <source>
        <dbReference type="EMBL" id="RJG53161.1"/>
    </source>
</evidence>
<accession>A0A418YPB9</accession>
<feature type="chain" id="PRO_5019566839" evidence="1">
    <location>
        <begin position="25"/>
        <end position="92"/>
    </location>
</feature>
<dbReference type="RefSeq" id="WP_119748583.1">
    <property type="nucleotide sequence ID" value="NZ_QVRA01000018.1"/>
</dbReference>
<proteinExistence type="predicted"/>
<feature type="signal peptide" evidence="1">
    <location>
        <begin position="1"/>
        <end position="24"/>
    </location>
</feature>
<comment type="caution">
    <text evidence="2">The sequence shown here is derived from an EMBL/GenBank/DDBJ whole genome shotgun (WGS) entry which is preliminary data.</text>
</comment>
<gene>
    <name evidence="2" type="ORF">D0Z70_17225</name>
</gene>
<dbReference type="Proteomes" id="UP000283469">
    <property type="component" value="Unassembled WGS sequence"/>
</dbReference>
<organism evidence="2 3">
    <name type="scientific">Sphingobium terrigena</name>
    <dbReference type="NCBI Taxonomy" id="2304063"/>
    <lineage>
        <taxon>Bacteria</taxon>
        <taxon>Pseudomonadati</taxon>
        <taxon>Pseudomonadota</taxon>
        <taxon>Alphaproteobacteria</taxon>
        <taxon>Sphingomonadales</taxon>
        <taxon>Sphingomonadaceae</taxon>
        <taxon>Sphingobium</taxon>
    </lineage>
</organism>
<protein>
    <submittedName>
        <fullName evidence="2">Uncharacterized protein</fullName>
    </submittedName>
</protein>
<reference evidence="2 3" key="1">
    <citation type="submission" date="2018-08" db="EMBL/GenBank/DDBJ databases">
        <title>Sphingobium sp. EO9.</title>
        <authorList>
            <person name="Park Y."/>
            <person name="Kim K.H."/>
            <person name="Jeon C.O."/>
        </authorList>
    </citation>
    <scope>NUCLEOTIDE SEQUENCE [LARGE SCALE GENOMIC DNA]</scope>
    <source>
        <strain evidence="2 3">EO9</strain>
    </source>
</reference>
<dbReference type="EMBL" id="QVRA01000018">
    <property type="protein sequence ID" value="RJG53161.1"/>
    <property type="molecule type" value="Genomic_DNA"/>
</dbReference>
<keyword evidence="1" id="KW-0732">Signal</keyword>
<evidence type="ECO:0000256" key="1">
    <source>
        <dbReference type="SAM" id="SignalP"/>
    </source>
</evidence>
<sequence length="92" mass="9495">MTKRIVLNSLGGVLLALITMPASACPRQVAAPVSTPAPRVRVIATADGFAIAAKTEAPAAAAPHSAVPLGVQMQIDRDAFECSTRRFASARP</sequence>
<dbReference type="AlphaFoldDB" id="A0A418YPB9"/>
<name>A0A418YPB9_9SPHN</name>
<evidence type="ECO:0000313" key="3">
    <source>
        <dbReference type="Proteomes" id="UP000283469"/>
    </source>
</evidence>
<keyword evidence="3" id="KW-1185">Reference proteome</keyword>